<evidence type="ECO:0000259" key="5">
    <source>
        <dbReference type="PROSITE" id="PS51078"/>
    </source>
</evidence>
<protein>
    <submittedName>
        <fullName evidence="6">IclR family transcriptional regulator</fullName>
    </submittedName>
</protein>
<keyword evidence="7" id="KW-1185">Reference proteome</keyword>
<dbReference type="InterPro" id="IPR036390">
    <property type="entry name" value="WH_DNA-bd_sf"/>
</dbReference>
<evidence type="ECO:0000313" key="6">
    <source>
        <dbReference type="EMBL" id="MCG2621072.1"/>
    </source>
</evidence>
<dbReference type="EMBL" id="JAKLTQ010000002">
    <property type="protein sequence ID" value="MCG2621072.1"/>
    <property type="molecule type" value="Genomic_DNA"/>
</dbReference>
<dbReference type="Gene3D" id="3.30.450.40">
    <property type="match status" value="1"/>
</dbReference>
<dbReference type="PROSITE" id="PS51078">
    <property type="entry name" value="ICLR_ED"/>
    <property type="match status" value="1"/>
</dbReference>
<evidence type="ECO:0000256" key="1">
    <source>
        <dbReference type="ARBA" id="ARBA00023015"/>
    </source>
</evidence>
<evidence type="ECO:0000313" key="7">
    <source>
        <dbReference type="Proteomes" id="UP001165368"/>
    </source>
</evidence>
<sequence>MVIDKLIEQWEERVSQNATGLVRRTIGLLRVVASHPEGIGLSDASRESGIPKATCYRVLSILQEESWVTLDPVTRRYQVSLGMLTIVGGLLTPDGSYRHMQELLQQLADETNETSGFDVLLPPDVMVVAQVPGPALIGQTLKPVPRTQPVWATSTGKVLLAALDPAEVEAQFTSAFGNNAKVTLADFLASLDSVRHRGYASSIGELESDAVSVAAPVKVGGSTPYAVWIGGPAYRITPDRIDALGQSVMAAAERLGRLLSLTGGLITPPISPR</sequence>
<dbReference type="InterPro" id="IPR036388">
    <property type="entry name" value="WH-like_DNA-bd_sf"/>
</dbReference>
<keyword evidence="2" id="KW-0238">DNA-binding</keyword>
<dbReference type="SUPFAM" id="SSF46785">
    <property type="entry name" value="Winged helix' DNA-binding domain"/>
    <property type="match status" value="1"/>
</dbReference>
<dbReference type="RefSeq" id="WP_237818180.1">
    <property type="nucleotide sequence ID" value="NZ_JAKLTQ010000002.1"/>
</dbReference>
<feature type="domain" description="IclR-ED" evidence="5">
    <location>
        <begin position="82"/>
        <end position="261"/>
    </location>
</feature>
<dbReference type="PANTHER" id="PTHR30136:SF35">
    <property type="entry name" value="HTH-TYPE TRANSCRIPTIONAL REGULATOR RV1719"/>
    <property type="match status" value="1"/>
</dbReference>
<name>A0ABS9L300_9MICC</name>
<proteinExistence type="predicted"/>
<reference evidence="6" key="1">
    <citation type="submission" date="2022-01" db="EMBL/GenBank/DDBJ databases">
        <authorList>
            <person name="Jo J.-H."/>
            <person name="Im W.-T."/>
        </authorList>
    </citation>
    <scope>NUCLEOTIDE SEQUENCE</scope>
    <source>
        <strain evidence="6">I2-34</strain>
    </source>
</reference>
<dbReference type="InterPro" id="IPR029016">
    <property type="entry name" value="GAF-like_dom_sf"/>
</dbReference>
<feature type="domain" description="HTH iclR-type" evidence="4">
    <location>
        <begin position="19"/>
        <end position="81"/>
    </location>
</feature>
<dbReference type="Gene3D" id="1.10.10.10">
    <property type="entry name" value="Winged helix-like DNA-binding domain superfamily/Winged helix DNA-binding domain"/>
    <property type="match status" value="1"/>
</dbReference>
<dbReference type="PANTHER" id="PTHR30136">
    <property type="entry name" value="HELIX-TURN-HELIX TRANSCRIPTIONAL REGULATOR, ICLR FAMILY"/>
    <property type="match status" value="1"/>
</dbReference>
<dbReference type="SUPFAM" id="SSF55781">
    <property type="entry name" value="GAF domain-like"/>
    <property type="match status" value="1"/>
</dbReference>
<keyword evidence="1" id="KW-0805">Transcription regulation</keyword>
<dbReference type="PROSITE" id="PS51077">
    <property type="entry name" value="HTH_ICLR"/>
    <property type="match status" value="1"/>
</dbReference>
<comment type="caution">
    <text evidence="6">The sequence shown here is derived from an EMBL/GenBank/DDBJ whole genome shotgun (WGS) entry which is preliminary data.</text>
</comment>
<gene>
    <name evidence="6" type="ORF">LVY72_03985</name>
</gene>
<dbReference type="InterPro" id="IPR050707">
    <property type="entry name" value="HTH_MetabolicPath_Reg"/>
</dbReference>
<dbReference type="Pfam" id="PF09339">
    <property type="entry name" value="HTH_IclR"/>
    <property type="match status" value="1"/>
</dbReference>
<dbReference type="Proteomes" id="UP001165368">
    <property type="component" value="Unassembled WGS sequence"/>
</dbReference>
<evidence type="ECO:0000259" key="4">
    <source>
        <dbReference type="PROSITE" id="PS51077"/>
    </source>
</evidence>
<dbReference type="InterPro" id="IPR005471">
    <property type="entry name" value="Tscrpt_reg_IclR_N"/>
</dbReference>
<evidence type="ECO:0000256" key="2">
    <source>
        <dbReference type="ARBA" id="ARBA00023125"/>
    </source>
</evidence>
<keyword evidence="3" id="KW-0804">Transcription</keyword>
<evidence type="ECO:0000256" key="3">
    <source>
        <dbReference type="ARBA" id="ARBA00023163"/>
    </source>
</evidence>
<dbReference type="Pfam" id="PF01614">
    <property type="entry name" value="IclR_C"/>
    <property type="match status" value="1"/>
</dbReference>
<organism evidence="6 7">
    <name type="scientific">Arthrobacter hankyongi</name>
    <dbReference type="NCBI Taxonomy" id="2904801"/>
    <lineage>
        <taxon>Bacteria</taxon>
        <taxon>Bacillati</taxon>
        <taxon>Actinomycetota</taxon>
        <taxon>Actinomycetes</taxon>
        <taxon>Micrococcales</taxon>
        <taxon>Micrococcaceae</taxon>
        <taxon>Arthrobacter</taxon>
    </lineage>
</organism>
<accession>A0ABS9L300</accession>
<dbReference type="InterPro" id="IPR014757">
    <property type="entry name" value="Tscrpt_reg_IclR_C"/>
</dbReference>